<dbReference type="PANTHER" id="PTHR22803">
    <property type="entry name" value="MANNOSE, PHOSPHOLIPASE, LECTIN RECEPTOR RELATED"/>
    <property type="match status" value="1"/>
</dbReference>
<dbReference type="InterPro" id="IPR001304">
    <property type="entry name" value="C-type_lectin-like"/>
</dbReference>
<feature type="domain" description="C-type lectin" evidence="4">
    <location>
        <begin position="204"/>
        <end position="320"/>
    </location>
</feature>
<dbReference type="Ensembl" id="ENSLOCT00000008776.1">
    <property type="protein sequence ID" value="ENSLOCP00000008766.1"/>
    <property type="gene ID" value="ENSLOCG00000007241.1"/>
</dbReference>
<dbReference type="GO" id="GO:0006955">
    <property type="term" value="P:immune response"/>
    <property type="evidence" value="ECO:0000318"/>
    <property type="project" value="GO_Central"/>
</dbReference>
<reference evidence="6" key="1">
    <citation type="submission" date="2011-12" db="EMBL/GenBank/DDBJ databases">
        <title>The Draft Genome of Lepisosteus oculatus.</title>
        <authorList>
            <consortium name="The Broad Institute Genome Assembly &amp; Analysis Group"/>
            <consortium name="Computational R&amp;D Group"/>
            <consortium name="and Sequencing Platform"/>
            <person name="Di Palma F."/>
            <person name="Alfoldi J."/>
            <person name="Johnson J."/>
            <person name="Berlin A."/>
            <person name="Gnerre S."/>
            <person name="Jaffe D."/>
            <person name="MacCallum I."/>
            <person name="Young S."/>
            <person name="Walker B.J."/>
            <person name="Lander E.S."/>
            <person name="Lindblad-Toh K."/>
        </authorList>
    </citation>
    <scope>NUCLEOTIDE SEQUENCE [LARGE SCALE GENOMIC DNA]</scope>
</reference>
<dbReference type="GO" id="GO:0038187">
    <property type="term" value="F:pattern recognition receptor activity"/>
    <property type="evidence" value="ECO:0000318"/>
    <property type="project" value="GO_Central"/>
</dbReference>
<evidence type="ECO:0000313" key="6">
    <source>
        <dbReference type="Proteomes" id="UP000018468"/>
    </source>
</evidence>
<keyword evidence="3" id="KW-0175">Coiled coil</keyword>
<dbReference type="Proteomes" id="UP000018468">
    <property type="component" value="Linkage group LG26"/>
</dbReference>
<name>W5MK57_LEPOC</name>
<dbReference type="CDD" id="cd03590">
    <property type="entry name" value="CLECT_DC-SIGN_like"/>
    <property type="match status" value="1"/>
</dbReference>
<dbReference type="SUPFAM" id="SSF56436">
    <property type="entry name" value="C-type lectin-like"/>
    <property type="match status" value="1"/>
</dbReference>
<dbReference type="InterPro" id="IPR033989">
    <property type="entry name" value="CD209-like_CTLD"/>
</dbReference>
<protein>
    <recommendedName>
        <fullName evidence="4">C-type lectin domain-containing protein</fullName>
    </recommendedName>
</protein>
<dbReference type="OMA" id="SRSWICE"/>
<dbReference type="Pfam" id="PF00059">
    <property type="entry name" value="Lectin_C"/>
    <property type="match status" value="1"/>
</dbReference>
<dbReference type="STRING" id="7918.ENSLOCP00000008766"/>
<keyword evidence="2" id="KW-1015">Disulfide bond</keyword>
<dbReference type="InterPro" id="IPR016187">
    <property type="entry name" value="CTDL_fold"/>
</dbReference>
<dbReference type="GO" id="GO:0009897">
    <property type="term" value="C:external side of plasma membrane"/>
    <property type="evidence" value="ECO:0000318"/>
    <property type="project" value="GO_Central"/>
</dbReference>
<dbReference type="PROSITE" id="PS50041">
    <property type="entry name" value="C_TYPE_LECTIN_2"/>
    <property type="match status" value="1"/>
</dbReference>
<dbReference type="GeneTree" id="ENSGT01030000234575"/>
<dbReference type="SMART" id="SM00034">
    <property type="entry name" value="CLECT"/>
    <property type="match status" value="1"/>
</dbReference>
<evidence type="ECO:0000256" key="3">
    <source>
        <dbReference type="SAM" id="Coils"/>
    </source>
</evidence>
<keyword evidence="1" id="KW-0430">Lectin</keyword>
<evidence type="ECO:0000256" key="1">
    <source>
        <dbReference type="ARBA" id="ARBA00022734"/>
    </source>
</evidence>
<evidence type="ECO:0000313" key="5">
    <source>
        <dbReference type="Ensembl" id="ENSLOCP00000008766.1"/>
    </source>
</evidence>
<dbReference type="InterPro" id="IPR016186">
    <property type="entry name" value="C-type_lectin-like/link_sf"/>
</dbReference>
<dbReference type="AlphaFoldDB" id="W5MK57"/>
<dbReference type="Bgee" id="ENSLOCG00000007241">
    <property type="expression patterns" value="Expressed in bone element and 10 other cell types or tissues"/>
</dbReference>
<dbReference type="InterPro" id="IPR050111">
    <property type="entry name" value="C-type_lectin/snaclec_domain"/>
</dbReference>
<dbReference type="HOGENOM" id="CLU_049894_7_2_1"/>
<reference evidence="5" key="3">
    <citation type="submission" date="2025-09" db="UniProtKB">
        <authorList>
            <consortium name="Ensembl"/>
        </authorList>
    </citation>
    <scope>IDENTIFICATION</scope>
</reference>
<accession>W5MK57</accession>
<sequence length="320" mass="36610">LKLMTHDQWWESPVKACLCDRCGSALATVCLGLLWAVTLPAIIALCVYCEYHTTRTVCVVKDGGVYRMVTLSKSYKATQFSASAPLSTTLKFPCLVPTDSRGSQSGKEEHIIQSANNPQLMNELLEVRVNYSTLSAKNYRLQRDYRNLKAENTILQKEKRSLQNEKDGYQKEKAELQREITGLQSQITEMRRICTPCQQGWELFNFKCYLFSTYKLSWNESRNLCRLTESDLVIVESRKEQEFLISNLKKDNYWIGLTDTAEEGTFLWVDGSRDTRGFWDSGQPNDPNGNHDCVAIYPRSSSLNAWNDIPCSASRSWICE</sequence>
<dbReference type="InParanoid" id="W5MK57"/>
<evidence type="ECO:0000259" key="4">
    <source>
        <dbReference type="PROSITE" id="PS50041"/>
    </source>
</evidence>
<dbReference type="GO" id="GO:0030246">
    <property type="term" value="F:carbohydrate binding"/>
    <property type="evidence" value="ECO:0000318"/>
    <property type="project" value="GO_Central"/>
</dbReference>
<proteinExistence type="predicted"/>
<dbReference type="eggNOG" id="KOG4297">
    <property type="taxonomic scope" value="Eukaryota"/>
</dbReference>
<keyword evidence="6" id="KW-1185">Reference proteome</keyword>
<organism evidence="5 6">
    <name type="scientific">Lepisosteus oculatus</name>
    <name type="common">Spotted gar</name>
    <dbReference type="NCBI Taxonomy" id="7918"/>
    <lineage>
        <taxon>Eukaryota</taxon>
        <taxon>Metazoa</taxon>
        <taxon>Chordata</taxon>
        <taxon>Craniata</taxon>
        <taxon>Vertebrata</taxon>
        <taxon>Euteleostomi</taxon>
        <taxon>Actinopterygii</taxon>
        <taxon>Neopterygii</taxon>
        <taxon>Holostei</taxon>
        <taxon>Semionotiformes</taxon>
        <taxon>Lepisosteidae</taxon>
        <taxon>Lepisosteus</taxon>
    </lineage>
</organism>
<dbReference type="PROSITE" id="PS00615">
    <property type="entry name" value="C_TYPE_LECTIN_1"/>
    <property type="match status" value="1"/>
</dbReference>
<dbReference type="EMBL" id="AHAT01034803">
    <property type="status" value="NOT_ANNOTATED_CDS"/>
    <property type="molecule type" value="Genomic_DNA"/>
</dbReference>
<reference evidence="5" key="2">
    <citation type="submission" date="2025-08" db="UniProtKB">
        <authorList>
            <consortium name="Ensembl"/>
        </authorList>
    </citation>
    <scope>IDENTIFICATION</scope>
</reference>
<dbReference type="Gene3D" id="3.10.100.10">
    <property type="entry name" value="Mannose-Binding Protein A, subunit A"/>
    <property type="match status" value="1"/>
</dbReference>
<dbReference type="Gene3D" id="1.20.5.400">
    <property type="match status" value="1"/>
</dbReference>
<feature type="coiled-coil region" evidence="3">
    <location>
        <begin position="131"/>
        <end position="193"/>
    </location>
</feature>
<dbReference type="InterPro" id="IPR018378">
    <property type="entry name" value="C-type_lectin_CS"/>
</dbReference>
<evidence type="ECO:0000256" key="2">
    <source>
        <dbReference type="ARBA" id="ARBA00023157"/>
    </source>
</evidence>